<dbReference type="InterPro" id="IPR036938">
    <property type="entry name" value="PAP2/HPO_sf"/>
</dbReference>
<evidence type="ECO:0000259" key="1">
    <source>
        <dbReference type="SMART" id="SM00014"/>
    </source>
</evidence>
<dbReference type="PANTHER" id="PTHR14969">
    <property type="entry name" value="SPHINGOSINE-1-PHOSPHATE PHOSPHOHYDROLASE"/>
    <property type="match status" value="1"/>
</dbReference>
<sequence length="234" mass="24004">MRMPAPAAPIARPTSRRASARAAQLATAAAASGALVALALVRVMHDDELAIDRRVQRIGRTRFGAAPRAWLRGRRRSRARLAFDAIGTLSSDWATTIAGIAAGLAVARRHGLARALPVAVAVPATNLAHGAVKYSLREPRPIVAHLTGKHTPSFPSGHAARGAAAAGVLAHVASREGLVPLAVGLPIAAAVALVSGAQRVWIERHWATDAVGGFALGAAVAAGVARLYDALGEA</sequence>
<dbReference type="PANTHER" id="PTHR14969:SF13">
    <property type="entry name" value="AT30094P"/>
    <property type="match status" value="1"/>
</dbReference>
<dbReference type="SMART" id="SM00014">
    <property type="entry name" value="acidPPc"/>
    <property type="match status" value="1"/>
</dbReference>
<keyword evidence="3" id="KW-1185">Reference proteome</keyword>
<evidence type="ECO:0000313" key="2">
    <source>
        <dbReference type="EMBL" id="GLC24815.1"/>
    </source>
</evidence>
<name>A0AA37Q1D8_9BACT</name>
<dbReference type="EMBL" id="BRXS01000002">
    <property type="protein sequence ID" value="GLC24815.1"/>
    <property type="molecule type" value="Genomic_DNA"/>
</dbReference>
<dbReference type="AlphaFoldDB" id="A0AA37Q1D8"/>
<accession>A0AA37Q1D8</accession>
<reference evidence="2" key="1">
    <citation type="submission" date="2022-08" db="EMBL/GenBank/DDBJ databases">
        <title>Draft genome sequencing of Roseisolibacter agri AW1220.</title>
        <authorList>
            <person name="Tobiishi Y."/>
            <person name="Tonouchi A."/>
        </authorList>
    </citation>
    <scope>NUCLEOTIDE SEQUENCE</scope>
    <source>
        <strain evidence="2">AW1220</strain>
    </source>
</reference>
<protein>
    <recommendedName>
        <fullName evidence="1">Phosphatidic acid phosphatase type 2/haloperoxidase domain-containing protein</fullName>
    </recommendedName>
</protein>
<dbReference type="Proteomes" id="UP001161325">
    <property type="component" value="Unassembled WGS sequence"/>
</dbReference>
<dbReference type="SUPFAM" id="SSF48317">
    <property type="entry name" value="Acid phosphatase/Vanadium-dependent haloperoxidase"/>
    <property type="match status" value="1"/>
</dbReference>
<dbReference type="Pfam" id="PF01569">
    <property type="entry name" value="PAP2"/>
    <property type="match status" value="1"/>
</dbReference>
<dbReference type="InterPro" id="IPR000326">
    <property type="entry name" value="PAP2/HPO"/>
</dbReference>
<proteinExistence type="predicted"/>
<dbReference type="Gene3D" id="1.20.144.10">
    <property type="entry name" value="Phosphatidic acid phosphatase type 2/haloperoxidase"/>
    <property type="match status" value="1"/>
</dbReference>
<organism evidence="2 3">
    <name type="scientific">Roseisolibacter agri</name>
    <dbReference type="NCBI Taxonomy" id="2014610"/>
    <lineage>
        <taxon>Bacteria</taxon>
        <taxon>Pseudomonadati</taxon>
        <taxon>Gemmatimonadota</taxon>
        <taxon>Gemmatimonadia</taxon>
        <taxon>Gemmatimonadales</taxon>
        <taxon>Gemmatimonadaceae</taxon>
        <taxon>Roseisolibacter</taxon>
    </lineage>
</organism>
<feature type="domain" description="Phosphatidic acid phosphatase type 2/haloperoxidase" evidence="1">
    <location>
        <begin position="115"/>
        <end position="225"/>
    </location>
</feature>
<evidence type="ECO:0000313" key="3">
    <source>
        <dbReference type="Proteomes" id="UP001161325"/>
    </source>
</evidence>
<gene>
    <name evidence="2" type="ORF">rosag_13280</name>
</gene>
<comment type="caution">
    <text evidence="2">The sequence shown here is derived from an EMBL/GenBank/DDBJ whole genome shotgun (WGS) entry which is preliminary data.</text>
</comment>